<evidence type="ECO:0000259" key="5">
    <source>
        <dbReference type="Pfam" id="PF04542"/>
    </source>
</evidence>
<dbReference type="InterPro" id="IPR013325">
    <property type="entry name" value="RNA_pol_sigma_r2"/>
</dbReference>
<proteinExistence type="inferred from homology"/>
<dbReference type="Pfam" id="PF04542">
    <property type="entry name" value="Sigma70_r2"/>
    <property type="match status" value="1"/>
</dbReference>
<evidence type="ECO:0000259" key="6">
    <source>
        <dbReference type="Pfam" id="PF08281"/>
    </source>
</evidence>
<keyword evidence="4" id="KW-0804">Transcription</keyword>
<dbReference type="GO" id="GO:0003677">
    <property type="term" value="F:DNA binding"/>
    <property type="evidence" value="ECO:0007669"/>
    <property type="project" value="InterPro"/>
</dbReference>
<gene>
    <name evidence="7" type="ORF">Q75_11720</name>
</gene>
<dbReference type="Gene3D" id="1.10.10.10">
    <property type="entry name" value="Winged helix-like DNA-binding domain superfamily/Winged helix DNA-binding domain"/>
    <property type="match status" value="1"/>
</dbReference>
<sequence length="179" mass="21005">MSIERLVKKAKKGDKHALLELISNEQDSYYRLSYSYLGNESDAMDALEDMIVILYEKIDSLKKEQSFYSWSKTILVNRCKAKLRNQKKVIPLDDMERRVENGSTSFHQFLRVESLIDLNDALSQISEEQKEAILLKYIHDFDTHTIARMTNVPEGTVKSRVHTGLGKMRNYLERREWNE</sequence>
<dbReference type="Gene3D" id="1.10.1740.10">
    <property type="match status" value="1"/>
</dbReference>
<dbReference type="InterPro" id="IPR036388">
    <property type="entry name" value="WH-like_DNA-bd_sf"/>
</dbReference>
<dbReference type="Proteomes" id="UP000074108">
    <property type="component" value="Unassembled WGS sequence"/>
</dbReference>
<name>A0A147K6L7_9BACI</name>
<evidence type="ECO:0000256" key="1">
    <source>
        <dbReference type="ARBA" id="ARBA00010641"/>
    </source>
</evidence>
<dbReference type="InterPro" id="IPR013249">
    <property type="entry name" value="RNA_pol_sigma70_r4_t2"/>
</dbReference>
<dbReference type="PATRIC" id="fig|1150625.3.peg.2493"/>
<dbReference type="RefSeq" id="WP_059351466.1">
    <property type="nucleotide sequence ID" value="NZ_LDYG01000035.1"/>
</dbReference>
<dbReference type="AlphaFoldDB" id="A0A147K6L7"/>
<dbReference type="GO" id="GO:0006352">
    <property type="term" value="P:DNA-templated transcription initiation"/>
    <property type="evidence" value="ECO:0007669"/>
    <property type="project" value="InterPro"/>
</dbReference>
<dbReference type="InterPro" id="IPR007627">
    <property type="entry name" value="RNA_pol_sigma70_r2"/>
</dbReference>
<dbReference type="PANTHER" id="PTHR43133:SF51">
    <property type="entry name" value="RNA POLYMERASE SIGMA FACTOR"/>
    <property type="match status" value="1"/>
</dbReference>
<evidence type="ECO:0000256" key="4">
    <source>
        <dbReference type="ARBA" id="ARBA00023163"/>
    </source>
</evidence>
<reference evidence="7 8" key="1">
    <citation type="journal article" date="2016" name="Front. Microbiol.">
        <title>Microevolution Analysis of Bacillus coahuilensis Unveils Differences in Phosphorus Acquisition Strategies and Their Regulation.</title>
        <authorList>
            <person name="Gomez-Lunar Z."/>
            <person name="Hernandez-Gonzalez I."/>
            <person name="Rodriguez-Torres M.D."/>
            <person name="Souza V."/>
            <person name="Olmedo-Alvarez G."/>
        </authorList>
    </citation>
    <scope>NUCLEOTIDE SEQUENCE [LARGE SCALE GENOMIC DNA]</scope>
    <source>
        <strain evidence="8">p1.1.43</strain>
    </source>
</reference>
<dbReference type="NCBIfam" id="TIGR02937">
    <property type="entry name" value="sigma70-ECF"/>
    <property type="match status" value="1"/>
</dbReference>
<dbReference type="PANTHER" id="PTHR43133">
    <property type="entry name" value="RNA POLYMERASE ECF-TYPE SIGMA FACTO"/>
    <property type="match status" value="1"/>
</dbReference>
<dbReference type="STRING" id="1150625.Q75_11720"/>
<dbReference type="InterPro" id="IPR039425">
    <property type="entry name" value="RNA_pol_sigma-70-like"/>
</dbReference>
<evidence type="ECO:0000256" key="3">
    <source>
        <dbReference type="ARBA" id="ARBA00023082"/>
    </source>
</evidence>
<dbReference type="Pfam" id="PF08281">
    <property type="entry name" value="Sigma70_r4_2"/>
    <property type="match status" value="1"/>
</dbReference>
<dbReference type="SUPFAM" id="SSF88659">
    <property type="entry name" value="Sigma3 and sigma4 domains of RNA polymerase sigma factors"/>
    <property type="match status" value="1"/>
</dbReference>
<keyword evidence="8" id="KW-1185">Reference proteome</keyword>
<protein>
    <submittedName>
        <fullName evidence="7">ECF subfamily RNA polymerase sigma-24 factor</fullName>
    </submittedName>
</protein>
<evidence type="ECO:0000313" key="8">
    <source>
        <dbReference type="Proteomes" id="UP000074108"/>
    </source>
</evidence>
<organism evidence="7 8">
    <name type="scientific">Bacillus coahuilensis p1.1.43</name>
    <dbReference type="NCBI Taxonomy" id="1150625"/>
    <lineage>
        <taxon>Bacteria</taxon>
        <taxon>Bacillati</taxon>
        <taxon>Bacillota</taxon>
        <taxon>Bacilli</taxon>
        <taxon>Bacillales</taxon>
        <taxon>Bacillaceae</taxon>
        <taxon>Bacillus</taxon>
    </lineage>
</organism>
<dbReference type="EMBL" id="LDYG01000035">
    <property type="protein sequence ID" value="KUP05507.1"/>
    <property type="molecule type" value="Genomic_DNA"/>
</dbReference>
<evidence type="ECO:0000313" key="7">
    <source>
        <dbReference type="EMBL" id="KUP05507.1"/>
    </source>
</evidence>
<dbReference type="InterPro" id="IPR013324">
    <property type="entry name" value="RNA_pol_sigma_r3/r4-like"/>
</dbReference>
<comment type="caution">
    <text evidence="7">The sequence shown here is derived from an EMBL/GenBank/DDBJ whole genome shotgun (WGS) entry which is preliminary data.</text>
</comment>
<dbReference type="SUPFAM" id="SSF88946">
    <property type="entry name" value="Sigma2 domain of RNA polymerase sigma factors"/>
    <property type="match status" value="1"/>
</dbReference>
<dbReference type="CDD" id="cd06171">
    <property type="entry name" value="Sigma70_r4"/>
    <property type="match status" value="1"/>
</dbReference>
<dbReference type="InterPro" id="IPR014284">
    <property type="entry name" value="RNA_pol_sigma-70_dom"/>
</dbReference>
<evidence type="ECO:0000256" key="2">
    <source>
        <dbReference type="ARBA" id="ARBA00023015"/>
    </source>
</evidence>
<accession>A0A147K6L7</accession>
<comment type="similarity">
    <text evidence="1">Belongs to the sigma-70 factor family. ECF subfamily.</text>
</comment>
<keyword evidence="2" id="KW-0805">Transcription regulation</keyword>
<keyword evidence="3" id="KW-0731">Sigma factor</keyword>
<feature type="domain" description="RNA polymerase sigma-70 region 2" evidence="5">
    <location>
        <begin position="22"/>
        <end position="88"/>
    </location>
</feature>
<feature type="domain" description="RNA polymerase sigma factor 70 region 4 type 2" evidence="6">
    <location>
        <begin position="118"/>
        <end position="168"/>
    </location>
</feature>
<dbReference type="GO" id="GO:0016987">
    <property type="term" value="F:sigma factor activity"/>
    <property type="evidence" value="ECO:0007669"/>
    <property type="project" value="UniProtKB-KW"/>
</dbReference>